<dbReference type="AlphaFoldDB" id="A0AAD7H0U2"/>
<sequence>MLTIPSETAEQLAARVREVILQFSVDPQHILDLLRITRGLISGSAALLMVTDMEFHPGDLDIYVPASQDKTALSLAQKRLGYELKSSSARTYENNAEIKRVHLLVKGHNKINIITTKGENAAIAVFRFHSTVVMNILTAWGLYCAYPSLTLKGKGVANLPVMLAEASYTLRTRECYEKYRNRGVEIENKVNNFPEHATHNCHTSAECPYTIRSTSDGKGLYTELFERPPHEAQRQDLNEYTTIWMMGGPMCSTGSTFCTGFTKSIRSLLKTVSLYPKH</sequence>
<reference evidence="1" key="1">
    <citation type="submission" date="2023-03" db="EMBL/GenBank/DDBJ databases">
        <title>Massive genome expansion in bonnet fungi (Mycena s.s.) driven by repeated elements and novel gene families across ecological guilds.</title>
        <authorList>
            <consortium name="Lawrence Berkeley National Laboratory"/>
            <person name="Harder C.B."/>
            <person name="Miyauchi S."/>
            <person name="Viragh M."/>
            <person name="Kuo A."/>
            <person name="Thoen E."/>
            <person name="Andreopoulos B."/>
            <person name="Lu D."/>
            <person name="Skrede I."/>
            <person name="Drula E."/>
            <person name="Henrissat B."/>
            <person name="Morin E."/>
            <person name="Kohler A."/>
            <person name="Barry K."/>
            <person name="LaButti K."/>
            <person name="Morin E."/>
            <person name="Salamov A."/>
            <person name="Lipzen A."/>
            <person name="Mereny Z."/>
            <person name="Hegedus B."/>
            <person name="Baldrian P."/>
            <person name="Stursova M."/>
            <person name="Weitz H."/>
            <person name="Taylor A."/>
            <person name="Grigoriev I.V."/>
            <person name="Nagy L.G."/>
            <person name="Martin F."/>
            <person name="Kauserud H."/>
        </authorList>
    </citation>
    <scope>NUCLEOTIDE SEQUENCE</scope>
    <source>
        <strain evidence="1">CBHHK182m</strain>
    </source>
</reference>
<gene>
    <name evidence="1" type="ORF">B0H16DRAFT_1344763</name>
</gene>
<comment type="caution">
    <text evidence="1">The sequence shown here is derived from an EMBL/GenBank/DDBJ whole genome shotgun (WGS) entry which is preliminary data.</text>
</comment>
<evidence type="ECO:0000313" key="1">
    <source>
        <dbReference type="EMBL" id="KAJ7709146.1"/>
    </source>
</evidence>
<keyword evidence="2" id="KW-1185">Reference proteome</keyword>
<dbReference type="EMBL" id="JARKIB010000426">
    <property type="protein sequence ID" value="KAJ7709146.1"/>
    <property type="molecule type" value="Genomic_DNA"/>
</dbReference>
<dbReference type="Proteomes" id="UP001215598">
    <property type="component" value="Unassembled WGS sequence"/>
</dbReference>
<organism evidence="1 2">
    <name type="scientific">Mycena metata</name>
    <dbReference type="NCBI Taxonomy" id="1033252"/>
    <lineage>
        <taxon>Eukaryota</taxon>
        <taxon>Fungi</taxon>
        <taxon>Dikarya</taxon>
        <taxon>Basidiomycota</taxon>
        <taxon>Agaricomycotina</taxon>
        <taxon>Agaricomycetes</taxon>
        <taxon>Agaricomycetidae</taxon>
        <taxon>Agaricales</taxon>
        <taxon>Marasmiineae</taxon>
        <taxon>Mycenaceae</taxon>
        <taxon>Mycena</taxon>
    </lineage>
</organism>
<evidence type="ECO:0000313" key="2">
    <source>
        <dbReference type="Proteomes" id="UP001215598"/>
    </source>
</evidence>
<protein>
    <submittedName>
        <fullName evidence="1">Uncharacterized protein</fullName>
    </submittedName>
</protein>
<proteinExistence type="predicted"/>
<name>A0AAD7H0U2_9AGAR</name>
<accession>A0AAD7H0U2</accession>